<keyword evidence="6" id="KW-0479">Metal-binding</keyword>
<keyword evidence="8" id="KW-0408">Iron</keyword>
<evidence type="ECO:0000313" key="14">
    <source>
        <dbReference type="Proteomes" id="UP000037773"/>
    </source>
</evidence>
<dbReference type="GO" id="GO:0042128">
    <property type="term" value="P:nitrate assimilation"/>
    <property type="evidence" value="ECO:0007669"/>
    <property type="project" value="UniProtKB-KW"/>
</dbReference>
<dbReference type="InterPro" id="IPR006963">
    <property type="entry name" value="Mopterin_OxRdtase_4Fe-4S_dom"/>
</dbReference>
<dbReference type="SUPFAM" id="SSF53706">
    <property type="entry name" value="Formate dehydrogenase/DMSO reductase, domains 1-3"/>
    <property type="match status" value="1"/>
</dbReference>
<dbReference type="PATRIC" id="fig|36816.3.peg.3810"/>
<comment type="cofactor">
    <cofactor evidence="1">
        <name>Mo-bis(molybdopterin guanine dinucleotide)</name>
        <dbReference type="ChEBI" id="CHEBI:60539"/>
    </cofactor>
</comment>
<dbReference type="InterPro" id="IPR006657">
    <property type="entry name" value="MoPterin_dinucl-bd_dom"/>
</dbReference>
<dbReference type="GO" id="GO:0051539">
    <property type="term" value="F:4 iron, 4 sulfur cluster binding"/>
    <property type="evidence" value="ECO:0007669"/>
    <property type="project" value="UniProtKB-KW"/>
</dbReference>
<dbReference type="InterPro" id="IPR009010">
    <property type="entry name" value="Asp_de-COase-like_dom_sf"/>
</dbReference>
<dbReference type="SMART" id="SM00926">
    <property type="entry name" value="Molybdop_Fe4S4"/>
    <property type="match status" value="1"/>
</dbReference>
<dbReference type="Gene3D" id="2.40.40.20">
    <property type="match status" value="1"/>
</dbReference>
<evidence type="ECO:0000256" key="2">
    <source>
        <dbReference type="ARBA" id="ARBA00001966"/>
    </source>
</evidence>
<evidence type="ECO:0000256" key="6">
    <source>
        <dbReference type="ARBA" id="ARBA00022723"/>
    </source>
</evidence>
<reference evidence="13 14" key="1">
    <citation type="submission" date="2015-07" db="EMBL/GenBank/DDBJ databases">
        <authorList>
            <person name="Noorani M."/>
        </authorList>
    </citation>
    <scope>NUCLEOTIDE SEQUENCE [LARGE SCALE GENOMIC DNA]</scope>
    <source>
        <strain evidence="13 14">NRRL B-24567</strain>
    </source>
</reference>
<dbReference type="AlphaFoldDB" id="A0A0M8QL74"/>
<dbReference type="InterPro" id="IPR006656">
    <property type="entry name" value="Mopterin_OxRdtase"/>
</dbReference>
<sequence length="865" mass="94111">MPSVDAPDRKRQPVSDRIADVWGARTPHARDTPWPVRVDTRLDASLAEEDVDRWVQSACVLCSNGCGCDIAVKDGRMVGIRGRATDTVNHGRLGPKGLYGSWQWSRTDRLTRPLVRDGSGELVESDWDTAMGRIVERSRRLLATDAGALSHAFYTSGQLFLEEYYTLGVIGKAGLGTPHMDGNTRLCTATAAAALKESFGSDGQPGSYSDIEAADAVFLFGHNMAETQTVLWMRVLDRIHGPNPPRIVAVDPRTTKVAEAARATGGVHLAPLPGTNQALMNALIREVVHNGRLDEEYIAAHTLGFDELKATVEPCTPEYAAGICRVPADDIRRAAEIFGTSERVLSTVLQGFYQSHQATAASCAVNNLHLLRGMLGRPGCGVLQMNGQPTAQNTRECGADGDLPGFRNWDNPDHVRQLADLWNVDPMTIPHWSPPTHALQIWRYCEQGSVGLLWISGTNPAVSLPELPRIRKILQRDSLFTVVQDGFLTETARYADVVLPAALWGEKQGTFTNVNRTVHLSDKAIEPPGEARSDLDIWLDYARRMDFRDKDGAPLIKWSDPQGAFEAWKECTRGRLVDYTGLTYGKLRGGSGIPWPVNEEAPEGTDRLYADADFPTRPDDCETYGHDLLTGGVFSAREYRAKNPDGRAFLKAAPYVPPPESPSEEYPFVLTTGRTVYHFHTRTKTGRSRQLRRAAPDMWVELSVGDAARLEVREGDLVRLESPRGVLRAPARIGRGRDGVVFAPFHYGYGDQPGTDGAAPDGSPRAANELTITAWDPVSKQPLYKTGAVRVTRIADATGPSPAPTTTASAPADPDAVPATVGGPDADVHEHLDATAPPRPPRRPEASPEQPGPQGPTASATGTED</sequence>
<dbReference type="Pfam" id="PF01568">
    <property type="entry name" value="Molydop_binding"/>
    <property type="match status" value="1"/>
</dbReference>
<proteinExistence type="inferred from homology"/>
<feature type="region of interest" description="Disordered" evidence="11">
    <location>
        <begin position="795"/>
        <end position="865"/>
    </location>
</feature>
<evidence type="ECO:0000256" key="5">
    <source>
        <dbReference type="ARBA" id="ARBA00022505"/>
    </source>
</evidence>
<dbReference type="PANTHER" id="PTHR43105:SF10">
    <property type="entry name" value="NADH-QUINONE OXIDOREDUCTASE SUBUNIT G"/>
    <property type="match status" value="1"/>
</dbReference>
<accession>A0A0M8QL74</accession>
<dbReference type="SUPFAM" id="SSF50692">
    <property type="entry name" value="ADC-like"/>
    <property type="match status" value="1"/>
</dbReference>
<evidence type="ECO:0000256" key="11">
    <source>
        <dbReference type="SAM" id="MobiDB-lite"/>
    </source>
</evidence>
<evidence type="ECO:0000256" key="7">
    <source>
        <dbReference type="ARBA" id="ARBA00023002"/>
    </source>
</evidence>
<dbReference type="GO" id="GO:0046872">
    <property type="term" value="F:metal ion binding"/>
    <property type="evidence" value="ECO:0007669"/>
    <property type="project" value="UniProtKB-KW"/>
</dbReference>
<comment type="similarity">
    <text evidence="3">Belongs to the prokaryotic molybdopterin-containing oxidoreductase family. NasA/NapA/NarB subfamily.</text>
</comment>
<dbReference type="InterPro" id="IPR050123">
    <property type="entry name" value="Prok_molybdopt-oxidoreductase"/>
</dbReference>
<feature type="compositionally biased region" description="Polar residues" evidence="11">
    <location>
        <begin position="856"/>
        <end position="865"/>
    </location>
</feature>
<dbReference type="InterPro" id="IPR041957">
    <property type="entry name" value="CT_Nitrate-R-NapA-like"/>
</dbReference>
<keyword evidence="4" id="KW-0004">4Fe-4S</keyword>
<comment type="caution">
    <text evidence="13">The sequence shown here is derived from an EMBL/GenBank/DDBJ whole genome shotgun (WGS) entry which is preliminary data.</text>
</comment>
<evidence type="ECO:0000256" key="1">
    <source>
        <dbReference type="ARBA" id="ARBA00001942"/>
    </source>
</evidence>
<feature type="compositionally biased region" description="Low complexity" evidence="11">
    <location>
        <begin position="795"/>
        <end position="822"/>
    </location>
</feature>
<keyword evidence="7" id="KW-0560">Oxidoreductase</keyword>
<comment type="cofactor">
    <cofactor evidence="2">
        <name>[4Fe-4S] cluster</name>
        <dbReference type="ChEBI" id="CHEBI:49883"/>
    </cofactor>
</comment>
<dbReference type="PROSITE" id="PS51669">
    <property type="entry name" value="4FE4S_MOW_BIS_MGD"/>
    <property type="match status" value="1"/>
</dbReference>
<keyword evidence="10" id="KW-0534">Nitrate assimilation</keyword>
<dbReference type="Gene3D" id="3.40.50.740">
    <property type="match status" value="1"/>
</dbReference>
<dbReference type="Proteomes" id="UP000037773">
    <property type="component" value="Unassembled WGS sequence"/>
</dbReference>
<evidence type="ECO:0000259" key="12">
    <source>
        <dbReference type="PROSITE" id="PS51669"/>
    </source>
</evidence>
<dbReference type="Pfam" id="PF04879">
    <property type="entry name" value="Molybdop_Fe4S4"/>
    <property type="match status" value="1"/>
</dbReference>
<organism evidence="13 14">
    <name type="scientific">Streptomyces caelestis</name>
    <dbReference type="NCBI Taxonomy" id="36816"/>
    <lineage>
        <taxon>Bacteria</taxon>
        <taxon>Bacillati</taxon>
        <taxon>Actinomycetota</taxon>
        <taxon>Actinomycetes</taxon>
        <taxon>Kitasatosporales</taxon>
        <taxon>Streptomycetaceae</taxon>
        <taxon>Streptomyces</taxon>
    </lineage>
</organism>
<dbReference type="CDD" id="cd02791">
    <property type="entry name" value="MopB_CT_Nitrate-R-NapA-like"/>
    <property type="match status" value="1"/>
</dbReference>
<dbReference type="Gene3D" id="2.20.25.90">
    <property type="entry name" value="ADC-like domains"/>
    <property type="match status" value="1"/>
</dbReference>
<name>A0A0M8QL74_9ACTN</name>
<feature type="domain" description="4Fe-4S Mo/W bis-MGD-type" evidence="12">
    <location>
        <begin position="52"/>
        <end position="108"/>
    </location>
</feature>
<evidence type="ECO:0000256" key="8">
    <source>
        <dbReference type="ARBA" id="ARBA00023004"/>
    </source>
</evidence>
<keyword evidence="5" id="KW-0500">Molybdenum</keyword>
<dbReference type="GO" id="GO:0016491">
    <property type="term" value="F:oxidoreductase activity"/>
    <property type="evidence" value="ECO:0007669"/>
    <property type="project" value="UniProtKB-KW"/>
</dbReference>
<evidence type="ECO:0000256" key="3">
    <source>
        <dbReference type="ARBA" id="ARBA00008747"/>
    </source>
</evidence>
<dbReference type="Pfam" id="PF00384">
    <property type="entry name" value="Molybdopterin"/>
    <property type="match status" value="1"/>
</dbReference>
<protein>
    <submittedName>
        <fullName evidence="13">Molybdopterin oxidoreductase</fullName>
    </submittedName>
</protein>
<dbReference type="PIRSF" id="PIRSF036643">
    <property type="entry name" value="FDH_alpha"/>
    <property type="match status" value="1"/>
</dbReference>
<keyword evidence="14" id="KW-1185">Reference proteome</keyword>
<dbReference type="GO" id="GO:0043546">
    <property type="term" value="F:molybdopterin cofactor binding"/>
    <property type="evidence" value="ECO:0007669"/>
    <property type="project" value="InterPro"/>
</dbReference>
<evidence type="ECO:0000313" key="13">
    <source>
        <dbReference type="EMBL" id="KOT37881.1"/>
    </source>
</evidence>
<dbReference type="EMBL" id="LGCN01000195">
    <property type="protein sequence ID" value="KOT37881.1"/>
    <property type="molecule type" value="Genomic_DNA"/>
</dbReference>
<evidence type="ECO:0000256" key="4">
    <source>
        <dbReference type="ARBA" id="ARBA00022485"/>
    </source>
</evidence>
<evidence type="ECO:0000256" key="10">
    <source>
        <dbReference type="ARBA" id="ARBA00023063"/>
    </source>
</evidence>
<dbReference type="PANTHER" id="PTHR43105">
    <property type="entry name" value="RESPIRATORY NITRATE REDUCTASE"/>
    <property type="match status" value="1"/>
</dbReference>
<evidence type="ECO:0000256" key="9">
    <source>
        <dbReference type="ARBA" id="ARBA00023014"/>
    </source>
</evidence>
<dbReference type="Gene3D" id="3.40.228.10">
    <property type="entry name" value="Dimethylsulfoxide Reductase, domain 2"/>
    <property type="match status" value="1"/>
</dbReference>
<keyword evidence="9" id="KW-0411">Iron-sulfur</keyword>
<gene>
    <name evidence="13" type="ORF">ADK41_17580</name>
</gene>